<reference evidence="4 5" key="1">
    <citation type="submission" date="2018-09" db="EMBL/GenBank/DDBJ databases">
        <title>Optimization and identification of Corynebacterium falsenii FN1-14 from fish paste.</title>
        <authorList>
            <person name="Daroonpunt R."/>
            <person name="Tanasupawat S."/>
        </authorList>
    </citation>
    <scope>NUCLEOTIDE SEQUENCE [LARGE SCALE GENOMIC DNA]</scope>
    <source>
        <strain evidence="4 5">FN1-14</strain>
    </source>
</reference>
<dbReference type="Pfam" id="PF05872">
    <property type="entry name" value="HerA_C"/>
    <property type="match status" value="1"/>
</dbReference>
<protein>
    <submittedName>
        <fullName evidence="4">DUF853 family protein</fullName>
    </submittedName>
</protein>
<name>A0A418QA00_9CORY</name>
<organism evidence="4 5">
    <name type="scientific">Corynebacterium falsenii</name>
    <dbReference type="NCBI Taxonomy" id="108486"/>
    <lineage>
        <taxon>Bacteria</taxon>
        <taxon>Bacillati</taxon>
        <taxon>Actinomycetota</taxon>
        <taxon>Actinomycetes</taxon>
        <taxon>Mycobacteriales</taxon>
        <taxon>Corynebacteriaceae</taxon>
        <taxon>Corynebacterium</taxon>
    </lineage>
</organism>
<feature type="domain" description="Helicase HerA-like C-terminal" evidence="3">
    <location>
        <begin position="91"/>
        <end position="585"/>
    </location>
</feature>
<keyword evidence="1" id="KW-0175">Coiled coil</keyword>
<evidence type="ECO:0000313" key="4">
    <source>
        <dbReference type="EMBL" id="RIX36818.1"/>
    </source>
</evidence>
<evidence type="ECO:0000256" key="2">
    <source>
        <dbReference type="SAM" id="MobiDB-lite"/>
    </source>
</evidence>
<keyword evidence="5" id="KW-1185">Reference proteome</keyword>
<dbReference type="InterPro" id="IPR027417">
    <property type="entry name" value="P-loop_NTPase"/>
</dbReference>
<dbReference type="PANTHER" id="PTHR30121">
    <property type="entry name" value="UNCHARACTERIZED PROTEIN YJGR-RELATED"/>
    <property type="match status" value="1"/>
</dbReference>
<evidence type="ECO:0000259" key="3">
    <source>
        <dbReference type="Pfam" id="PF05872"/>
    </source>
</evidence>
<feature type="coiled-coil region" evidence="1">
    <location>
        <begin position="6"/>
        <end position="38"/>
    </location>
</feature>
<evidence type="ECO:0000313" key="5">
    <source>
        <dbReference type="Proteomes" id="UP000285278"/>
    </source>
</evidence>
<dbReference type="AlphaFoldDB" id="A0A418QA00"/>
<dbReference type="RefSeq" id="WP_119664143.1">
    <property type="nucleotide sequence ID" value="NZ_QXJK01000001.1"/>
</dbReference>
<dbReference type="EMBL" id="QXJK01000001">
    <property type="protein sequence ID" value="RIX36818.1"/>
    <property type="molecule type" value="Genomic_DNA"/>
</dbReference>
<dbReference type="PANTHER" id="PTHR30121:SF6">
    <property type="entry name" value="SLR6007 PROTEIN"/>
    <property type="match status" value="1"/>
</dbReference>
<dbReference type="InterPro" id="IPR033186">
    <property type="entry name" value="HerA_C"/>
</dbReference>
<dbReference type="Gene3D" id="3.40.50.300">
    <property type="entry name" value="P-loop containing nucleotide triphosphate hydrolases"/>
    <property type="match status" value="2"/>
</dbReference>
<dbReference type="OrthoDB" id="9758751at2"/>
<feature type="region of interest" description="Disordered" evidence="2">
    <location>
        <begin position="528"/>
        <end position="553"/>
    </location>
</feature>
<dbReference type="InterPro" id="IPR051162">
    <property type="entry name" value="T4SS_component"/>
</dbReference>
<comment type="caution">
    <text evidence="4">The sequence shown here is derived from an EMBL/GenBank/DDBJ whole genome shotgun (WGS) entry which is preliminary data.</text>
</comment>
<dbReference type="CDD" id="cd01127">
    <property type="entry name" value="TrwB_TraG_TraD_VirD4"/>
    <property type="match status" value="1"/>
</dbReference>
<proteinExistence type="predicted"/>
<sequence length="587" mass="62497">MDNAELARLKAEAAAAAARAARAEAEAAEAALQAALLAGGENPSAEDTTPAEPAPSGYAATVAEAYRVGADPRTGVQLGAMIDDNDAPLSRVQVGIPLATLNRHGLIAGATGTGKTRTLQLVAENLSTAGVPVFLTDVKGDLTGLLEPGQSSDKLVRRTQSLGQQWQGRGFPVELMRLGGDSSTTLVGTPIRTSVTDFGPLMLSRVLGLNETQESALSLIFHWADTQGLELIDLNDIRATVDFLTCAEGKDELRTIGGISSATAGVILREIAALQAQGADQFFGDPAFDTVDLLRSSADGMGVITALQLPELTTRPELATTLIMWLLADLFSALPEVGDLDKPKLVFFFDEAHLLFRGASKAFLDQVINTVRLIRSKGVGIVFVTQSPTDLPAEVLAQLGARVQHALRAFTPKDAKNLKATVETYPTSPLDLEAVIRGLGTGDAVVTVLSDDGAPTPVAPVRLRAPQSVMGPASADALQQAVASSSLAPKYANAVDPRSAYEKLAERTADATARAEQEKEQQRLAKEMQQLEREQAREEARRAKEEARRAEQFERERNRLIGSVLRSVGGQLGREITRSVFGTSRRR</sequence>
<evidence type="ECO:0000256" key="1">
    <source>
        <dbReference type="SAM" id="Coils"/>
    </source>
</evidence>
<accession>A0A418QA00</accession>
<dbReference type="Proteomes" id="UP000285278">
    <property type="component" value="Unassembled WGS sequence"/>
</dbReference>
<gene>
    <name evidence="4" type="ORF">D3M95_01015</name>
</gene>
<dbReference type="SUPFAM" id="SSF52540">
    <property type="entry name" value="P-loop containing nucleoside triphosphate hydrolases"/>
    <property type="match status" value="1"/>
</dbReference>